<protein>
    <submittedName>
        <fullName evidence="1">Uncharacterized protein</fullName>
    </submittedName>
</protein>
<reference evidence="1 2" key="1">
    <citation type="submission" date="2016-01" db="EMBL/GenBank/DDBJ databases">
        <title>The new phylogeny of the genus Mycobacterium.</title>
        <authorList>
            <person name="Tarcisio F."/>
            <person name="Conor M."/>
            <person name="Antonella G."/>
            <person name="Elisabetta G."/>
            <person name="Giulia F.S."/>
            <person name="Sara T."/>
            <person name="Anna F."/>
            <person name="Clotilde B."/>
            <person name="Roberto B."/>
            <person name="Veronica D.S."/>
            <person name="Fabio R."/>
            <person name="Monica P."/>
            <person name="Olivier J."/>
            <person name="Enrico T."/>
            <person name="Nicola S."/>
        </authorList>
    </citation>
    <scope>NUCLEOTIDE SEQUENCE [LARGE SCALE GENOMIC DNA]</scope>
    <source>
        <strain evidence="1 2">DSM 45176</strain>
    </source>
</reference>
<dbReference type="Proteomes" id="UP000193087">
    <property type="component" value="Unassembled WGS sequence"/>
</dbReference>
<organism evidence="1 2">
    <name type="scientific">Mycobacterium riyadhense</name>
    <dbReference type="NCBI Taxonomy" id="486698"/>
    <lineage>
        <taxon>Bacteria</taxon>
        <taxon>Bacillati</taxon>
        <taxon>Actinomycetota</taxon>
        <taxon>Actinomycetes</taxon>
        <taxon>Mycobacteriales</taxon>
        <taxon>Mycobacteriaceae</taxon>
        <taxon>Mycobacterium</taxon>
    </lineage>
</organism>
<gene>
    <name evidence="1" type="ORF">AWC22_10055</name>
</gene>
<proteinExistence type="predicted"/>
<keyword evidence="2" id="KW-1185">Reference proteome</keyword>
<evidence type="ECO:0000313" key="1">
    <source>
        <dbReference type="EMBL" id="ORW87290.1"/>
    </source>
</evidence>
<name>A0A1X2DGX4_9MYCO</name>
<accession>A0A1X2DGX4</accession>
<dbReference type="AlphaFoldDB" id="A0A1X2DGX4"/>
<evidence type="ECO:0000313" key="2">
    <source>
        <dbReference type="Proteomes" id="UP000193087"/>
    </source>
</evidence>
<comment type="caution">
    <text evidence="1">The sequence shown here is derived from an EMBL/GenBank/DDBJ whole genome shotgun (WGS) entry which is preliminary data.</text>
</comment>
<sequence>MSRKPLRGAGLYSCATANDLDELPVRYGFLALTRDHPRPTDPDRADLHTVRNRIKITKGRPIIHEEVARKISIPRYRTTAHLWSI</sequence>
<dbReference type="EMBL" id="LQPQ01000009">
    <property type="protein sequence ID" value="ORW87290.1"/>
    <property type="molecule type" value="Genomic_DNA"/>
</dbReference>
<dbReference type="STRING" id="486698.AWC22_10055"/>